<comment type="caution">
    <text evidence="2">The sequence shown here is derived from an EMBL/GenBank/DDBJ whole genome shotgun (WGS) entry which is preliminary data.</text>
</comment>
<feature type="compositionally biased region" description="Polar residues" evidence="1">
    <location>
        <begin position="164"/>
        <end position="178"/>
    </location>
</feature>
<feature type="region of interest" description="Disordered" evidence="1">
    <location>
        <begin position="160"/>
        <end position="179"/>
    </location>
</feature>
<dbReference type="AlphaFoldDB" id="A0A1Q9DY84"/>
<evidence type="ECO:0000313" key="3">
    <source>
        <dbReference type="Proteomes" id="UP000186817"/>
    </source>
</evidence>
<evidence type="ECO:0000313" key="2">
    <source>
        <dbReference type="EMBL" id="OLQ00133.1"/>
    </source>
</evidence>
<proteinExistence type="predicted"/>
<name>A0A1Q9DY84_SYMMI</name>
<dbReference type="Proteomes" id="UP000186817">
    <property type="component" value="Unassembled WGS sequence"/>
</dbReference>
<organism evidence="2 3">
    <name type="scientific">Symbiodinium microadriaticum</name>
    <name type="common">Dinoflagellate</name>
    <name type="synonym">Zooxanthella microadriatica</name>
    <dbReference type="NCBI Taxonomy" id="2951"/>
    <lineage>
        <taxon>Eukaryota</taxon>
        <taxon>Sar</taxon>
        <taxon>Alveolata</taxon>
        <taxon>Dinophyceae</taxon>
        <taxon>Suessiales</taxon>
        <taxon>Symbiodiniaceae</taxon>
        <taxon>Symbiodinium</taxon>
    </lineage>
</organism>
<evidence type="ECO:0000256" key="1">
    <source>
        <dbReference type="SAM" id="MobiDB-lite"/>
    </source>
</evidence>
<keyword evidence="3" id="KW-1185">Reference proteome</keyword>
<accession>A0A1Q9DY84</accession>
<dbReference type="EMBL" id="LSRX01000338">
    <property type="protein sequence ID" value="OLQ00133.1"/>
    <property type="molecule type" value="Genomic_DNA"/>
</dbReference>
<protein>
    <submittedName>
        <fullName evidence="2">Uncharacterized protein</fullName>
    </submittedName>
</protein>
<sequence>MFPGASLKVVNKRNAFDVQLDGKPVWDGSALGPPRALKFEILDGTHVPGRMKTSDAHSDESAWGPEQVLPDTAQLAEAASGLGHFAASVSVQGTGHTCSTYEEAQCRMVYVVSEDGWRIGLSSRAPALDARDDALTGEPGEMMQRPQTLQVPMAEKNKARSSFGDLSTTASSATRGDLSSSFSFTGSNSVLDEDRVERTHRLAEFVIQLGQAEPFQWKQEVERGVMSCSSSICSFADLKISFWQHRASDGEIDLAMADFRSTTVSEDDVADLRGLESDDEDDRRWSSAIMNA</sequence>
<gene>
    <name evidence="2" type="ORF">AK812_SmicGene17222</name>
</gene>
<reference evidence="2 3" key="1">
    <citation type="submission" date="2016-02" db="EMBL/GenBank/DDBJ databases">
        <title>Genome analysis of coral dinoflagellate symbionts highlights evolutionary adaptations to a symbiotic lifestyle.</title>
        <authorList>
            <person name="Aranda M."/>
            <person name="Li Y."/>
            <person name="Liew Y.J."/>
            <person name="Baumgarten S."/>
            <person name="Simakov O."/>
            <person name="Wilson M."/>
            <person name="Piel J."/>
            <person name="Ashoor H."/>
            <person name="Bougouffa S."/>
            <person name="Bajic V.B."/>
            <person name="Ryu T."/>
            <person name="Ravasi T."/>
            <person name="Bayer T."/>
            <person name="Micklem G."/>
            <person name="Kim H."/>
            <person name="Bhak J."/>
            <person name="Lajeunesse T.C."/>
            <person name="Voolstra C.R."/>
        </authorList>
    </citation>
    <scope>NUCLEOTIDE SEQUENCE [LARGE SCALE GENOMIC DNA]</scope>
    <source>
        <strain evidence="2 3">CCMP2467</strain>
    </source>
</reference>
<dbReference type="OrthoDB" id="444320at2759"/>